<dbReference type="GO" id="GO:0006401">
    <property type="term" value="P:RNA catabolic process"/>
    <property type="evidence" value="ECO:0007669"/>
    <property type="project" value="InterPro"/>
</dbReference>
<accession>A0A5N5X8K2</accession>
<dbReference type="AlphaFoldDB" id="A0A5N5X8K2"/>
<dbReference type="Proteomes" id="UP000326565">
    <property type="component" value="Unassembled WGS sequence"/>
</dbReference>
<dbReference type="PANTHER" id="PTHR47204">
    <property type="entry name" value="OS02G0168900 PROTEIN"/>
    <property type="match status" value="1"/>
</dbReference>
<evidence type="ECO:0000256" key="1">
    <source>
        <dbReference type="SAM" id="MobiDB-lite"/>
    </source>
</evidence>
<gene>
    <name evidence="2" type="ORF">BDV29DRAFT_87709</name>
</gene>
<dbReference type="CDD" id="cd09271">
    <property type="entry name" value="RNase_H2-C"/>
    <property type="match status" value="1"/>
</dbReference>
<protein>
    <submittedName>
        <fullName evidence="2">Ribonuclease H2 subunit C</fullName>
    </submittedName>
</protein>
<feature type="region of interest" description="Disordered" evidence="1">
    <location>
        <begin position="87"/>
        <end position="106"/>
    </location>
</feature>
<dbReference type="PANTHER" id="PTHR47204:SF1">
    <property type="entry name" value="RIBONUCLEASE H2 SUBUNIT C"/>
    <property type="match status" value="1"/>
</dbReference>
<dbReference type="Gene3D" id="2.40.128.680">
    <property type="match status" value="1"/>
</dbReference>
<evidence type="ECO:0000313" key="2">
    <source>
        <dbReference type="EMBL" id="KAB8076385.1"/>
    </source>
</evidence>
<reference evidence="2 3" key="1">
    <citation type="submission" date="2019-04" db="EMBL/GenBank/DDBJ databases">
        <title>Friends and foes A comparative genomics study of 23 Aspergillus species from section Flavi.</title>
        <authorList>
            <consortium name="DOE Joint Genome Institute"/>
            <person name="Kjaerbolling I."/>
            <person name="Vesth T."/>
            <person name="Frisvad J.C."/>
            <person name="Nybo J.L."/>
            <person name="Theobald S."/>
            <person name="Kildgaard S."/>
            <person name="Isbrandt T."/>
            <person name="Kuo A."/>
            <person name="Sato A."/>
            <person name="Lyhne E.K."/>
            <person name="Kogle M.E."/>
            <person name="Wiebenga A."/>
            <person name="Kun R.S."/>
            <person name="Lubbers R.J."/>
            <person name="Makela M.R."/>
            <person name="Barry K."/>
            <person name="Chovatia M."/>
            <person name="Clum A."/>
            <person name="Daum C."/>
            <person name="Haridas S."/>
            <person name="He G."/>
            <person name="LaButti K."/>
            <person name="Lipzen A."/>
            <person name="Mondo S."/>
            <person name="Riley R."/>
            <person name="Salamov A."/>
            <person name="Simmons B.A."/>
            <person name="Magnuson J.K."/>
            <person name="Henrissat B."/>
            <person name="Mortensen U.H."/>
            <person name="Larsen T.O."/>
            <person name="Devries R.P."/>
            <person name="Grigoriev I.V."/>
            <person name="Machida M."/>
            <person name="Baker S.E."/>
            <person name="Andersen M.R."/>
        </authorList>
    </citation>
    <scope>NUCLEOTIDE SEQUENCE [LARGE SCALE GENOMIC DNA]</scope>
    <source>
        <strain evidence="2 3">CBS 151.66</strain>
    </source>
</reference>
<feature type="compositionally biased region" description="Polar residues" evidence="1">
    <location>
        <begin position="89"/>
        <end position="99"/>
    </location>
</feature>
<sequence>MFTIQTQQQSLASENTSSTNNVTPNILPCRINHDGPVGPLNRYWKVESDEKDKTLQITHFRGRKLRGRRVAIPEGYEGVVALPTERVMPSTQNGVSSANEDAEQEEPVKILEKQATFDDYMVWGHELAPAADDSFVKGVEEWLKLAEAMHCQPSSEKSS</sequence>
<dbReference type="GO" id="GO:0032299">
    <property type="term" value="C:ribonuclease H2 complex"/>
    <property type="evidence" value="ECO:0007669"/>
    <property type="project" value="InterPro"/>
</dbReference>
<dbReference type="InterPro" id="IPR013924">
    <property type="entry name" value="RNase_H2_suC"/>
</dbReference>
<feature type="region of interest" description="Disordered" evidence="1">
    <location>
        <begin position="1"/>
        <end position="27"/>
    </location>
</feature>
<name>A0A5N5X8K2_9EURO</name>
<feature type="compositionally biased region" description="Polar residues" evidence="1">
    <location>
        <begin position="1"/>
        <end position="24"/>
    </location>
</feature>
<dbReference type="EMBL" id="ML732181">
    <property type="protein sequence ID" value="KAB8076385.1"/>
    <property type="molecule type" value="Genomic_DNA"/>
</dbReference>
<evidence type="ECO:0000313" key="3">
    <source>
        <dbReference type="Proteomes" id="UP000326565"/>
    </source>
</evidence>
<proteinExistence type="predicted"/>
<keyword evidence="3" id="KW-1185">Reference proteome</keyword>
<organism evidence="2 3">
    <name type="scientific">Aspergillus leporis</name>
    <dbReference type="NCBI Taxonomy" id="41062"/>
    <lineage>
        <taxon>Eukaryota</taxon>
        <taxon>Fungi</taxon>
        <taxon>Dikarya</taxon>
        <taxon>Ascomycota</taxon>
        <taxon>Pezizomycotina</taxon>
        <taxon>Eurotiomycetes</taxon>
        <taxon>Eurotiomycetidae</taxon>
        <taxon>Eurotiales</taxon>
        <taxon>Aspergillaceae</taxon>
        <taxon>Aspergillus</taxon>
        <taxon>Aspergillus subgen. Circumdati</taxon>
    </lineage>
</organism>
<dbReference type="Pfam" id="PF08615">
    <property type="entry name" value="RNase_H2_suC"/>
    <property type="match status" value="1"/>
</dbReference>
<dbReference type="OrthoDB" id="6222486at2759"/>